<dbReference type="AlphaFoldDB" id="A0A9Q9ARZ8"/>
<dbReference type="OrthoDB" id="366214at2759"/>
<keyword evidence="3" id="KW-0687">Ribonucleoprotein</keyword>
<dbReference type="Gene3D" id="3.30.70.600">
    <property type="entry name" value="Ribosomal protein S10 domain"/>
    <property type="match status" value="1"/>
</dbReference>
<dbReference type="SUPFAM" id="SSF54999">
    <property type="entry name" value="Ribosomal protein S10"/>
    <property type="match status" value="1"/>
</dbReference>
<evidence type="ECO:0000256" key="3">
    <source>
        <dbReference type="ARBA" id="ARBA00023274"/>
    </source>
</evidence>
<name>A0A9Q9ARZ8_9PEZI</name>
<dbReference type="HAMAP" id="MF_00508">
    <property type="entry name" value="Ribosomal_uS10"/>
    <property type="match status" value="1"/>
</dbReference>
<dbReference type="SMART" id="SM01403">
    <property type="entry name" value="Ribosomal_S10"/>
    <property type="match status" value="1"/>
</dbReference>
<evidence type="ECO:0000256" key="2">
    <source>
        <dbReference type="ARBA" id="ARBA00022980"/>
    </source>
</evidence>
<feature type="domain" description="Small ribosomal subunit protein uS10" evidence="8">
    <location>
        <begin position="112"/>
        <end position="209"/>
    </location>
</feature>
<evidence type="ECO:0000256" key="6">
    <source>
        <dbReference type="ARBA" id="ARBA00078476"/>
    </source>
</evidence>
<dbReference type="GO" id="GO:0003735">
    <property type="term" value="F:structural constituent of ribosome"/>
    <property type="evidence" value="ECO:0007669"/>
    <property type="project" value="InterPro"/>
</dbReference>
<keyword evidence="10" id="KW-1185">Reference proteome</keyword>
<reference evidence="9" key="1">
    <citation type="submission" date="2022-06" db="EMBL/GenBank/DDBJ databases">
        <title>Complete genome sequences of two strains of the flax pathogen Septoria linicola.</title>
        <authorList>
            <person name="Lapalu N."/>
            <person name="Simon A."/>
            <person name="Demenou B."/>
            <person name="Paumier D."/>
            <person name="Guillot M.-P."/>
            <person name="Gout L."/>
            <person name="Valade R."/>
        </authorList>
    </citation>
    <scope>NUCLEOTIDE SEQUENCE</scope>
    <source>
        <strain evidence="9">SE15195</strain>
    </source>
</reference>
<evidence type="ECO:0000256" key="4">
    <source>
        <dbReference type="ARBA" id="ARBA00035261"/>
    </source>
</evidence>
<feature type="region of interest" description="Disordered" evidence="7">
    <location>
        <begin position="273"/>
        <end position="305"/>
    </location>
</feature>
<evidence type="ECO:0000256" key="7">
    <source>
        <dbReference type="SAM" id="MobiDB-lite"/>
    </source>
</evidence>
<dbReference type="Proteomes" id="UP001056384">
    <property type="component" value="Chromosome 3"/>
</dbReference>
<keyword evidence="2 9" id="KW-0689">Ribosomal protein</keyword>
<feature type="compositionally biased region" description="Polar residues" evidence="7">
    <location>
        <begin position="31"/>
        <end position="40"/>
    </location>
</feature>
<evidence type="ECO:0000256" key="1">
    <source>
        <dbReference type="ARBA" id="ARBA00007102"/>
    </source>
</evidence>
<dbReference type="PANTHER" id="PTHR11700">
    <property type="entry name" value="30S RIBOSOMAL PROTEIN S10 FAMILY MEMBER"/>
    <property type="match status" value="1"/>
</dbReference>
<gene>
    <name evidence="9" type="ORF">Slin15195_G047940</name>
</gene>
<evidence type="ECO:0000256" key="5">
    <source>
        <dbReference type="ARBA" id="ARBA00042916"/>
    </source>
</evidence>
<evidence type="ECO:0000259" key="8">
    <source>
        <dbReference type="SMART" id="SM01403"/>
    </source>
</evidence>
<feature type="region of interest" description="Disordered" evidence="7">
    <location>
        <begin position="21"/>
        <end position="40"/>
    </location>
</feature>
<dbReference type="GO" id="GO:0005840">
    <property type="term" value="C:ribosome"/>
    <property type="evidence" value="ECO:0007669"/>
    <property type="project" value="UniProtKB-KW"/>
</dbReference>
<comment type="similarity">
    <text evidence="1">Belongs to the universal ribosomal protein uS10 family.</text>
</comment>
<dbReference type="GO" id="GO:0006412">
    <property type="term" value="P:translation"/>
    <property type="evidence" value="ECO:0007669"/>
    <property type="project" value="InterPro"/>
</dbReference>
<dbReference type="GO" id="GO:1990904">
    <property type="term" value="C:ribonucleoprotein complex"/>
    <property type="evidence" value="ECO:0007669"/>
    <property type="project" value="UniProtKB-KW"/>
</dbReference>
<dbReference type="FunFam" id="3.30.70.600:FF:000003">
    <property type="entry name" value="30S ribosomal protein S10"/>
    <property type="match status" value="1"/>
</dbReference>
<evidence type="ECO:0000313" key="9">
    <source>
        <dbReference type="EMBL" id="USW51475.1"/>
    </source>
</evidence>
<protein>
    <recommendedName>
        <fullName evidence="4">Small ribosomal subunit protein uS10m</fullName>
    </recommendedName>
    <alternativeName>
        <fullName evidence="5">37S ribosomal protein S10, mitochondrial</fullName>
    </alternativeName>
    <alternativeName>
        <fullName evidence="6">Mitochondrial ribosomal small subunit protein 10</fullName>
    </alternativeName>
</protein>
<feature type="compositionally biased region" description="Polar residues" evidence="7">
    <location>
        <begin position="53"/>
        <end position="64"/>
    </location>
</feature>
<organism evidence="9 10">
    <name type="scientific">Septoria linicola</name>
    <dbReference type="NCBI Taxonomy" id="215465"/>
    <lineage>
        <taxon>Eukaryota</taxon>
        <taxon>Fungi</taxon>
        <taxon>Dikarya</taxon>
        <taxon>Ascomycota</taxon>
        <taxon>Pezizomycotina</taxon>
        <taxon>Dothideomycetes</taxon>
        <taxon>Dothideomycetidae</taxon>
        <taxon>Mycosphaerellales</taxon>
        <taxon>Mycosphaerellaceae</taxon>
        <taxon>Septoria</taxon>
    </lineage>
</organism>
<dbReference type="InterPro" id="IPR027486">
    <property type="entry name" value="Ribosomal_uS10_dom"/>
</dbReference>
<dbReference type="Pfam" id="PF00338">
    <property type="entry name" value="Ribosomal_S10"/>
    <property type="match status" value="1"/>
</dbReference>
<dbReference type="EMBL" id="CP099420">
    <property type="protein sequence ID" value="USW51475.1"/>
    <property type="molecule type" value="Genomic_DNA"/>
</dbReference>
<sequence>MATPSYARSLTSAVKRLKVRASKMEARPHTHQNIQLSSSSTPAAAAAAAAAATQTRQIQHSPSRPAQPLSPNLERELSQIRLPKAVQATYLAPLYRSPPPLKSHESRDTVCQLQLRSYNVRNLEVFADFALRAAYFLNLSAIGPFALPRKTERWTVPRSNFVHKKSQENFERITMRREIKIRDGDAEVVSVWLAFLRKHQYYGVGMKANVWEYGGLEAPKEMDEEAKRVVDLLGKEKVTAPVQGVGQGRLAEKMIQEPFKAAWGAYAPSVGAESVPSGNERVQKVKVDGGVVQDGKKEGRRRAKA</sequence>
<proteinExistence type="inferred from homology"/>
<feature type="region of interest" description="Disordered" evidence="7">
    <location>
        <begin position="45"/>
        <end position="71"/>
    </location>
</feature>
<evidence type="ECO:0000313" key="10">
    <source>
        <dbReference type="Proteomes" id="UP001056384"/>
    </source>
</evidence>
<dbReference type="InterPro" id="IPR001848">
    <property type="entry name" value="Ribosomal_uS10"/>
</dbReference>
<dbReference type="InterPro" id="IPR036838">
    <property type="entry name" value="Ribosomal_uS10_dom_sf"/>
</dbReference>
<accession>A0A9Q9ARZ8</accession>